<feature type="compositionally biased region" description="Polar residues" evidence="5">
    <location>
        <begin position="371"/>
        <end position="380"/>
    </location>
</feature>
<dbReference type="SMART" id="SM00245">
    <property type="entry name" value="TSPc"/>
    <property type="match status" value="1"/>
</dbReference>
<reference evidence="8 9" key="2">
    <citation type="journal article" date="2008" name="Nature">
        <title>The Phaeodactylum genome reveals the evolutionary history of diatom genomes.</title>
        <authorList>
            <person name="Bowler C."/>
            <person name="Allen A.E."/>
            <person name="Badger J.H."/>
            <person name="Grimwood J."/>
            <person name="Jabbari K."/>
            <person name="Kuo A."/>
            <person name="Maheswari U."/>
            <person name="Martens C."/>
            <person name="Maumus F."/>
            <person name="Otillar R.P."/>
            <person name="Rayko E."/>
            <person name="Salamov A."/>
            <person name="Vandepoele K."/>
            <person name="Beszteri B."/>
            <person name="Gruber A."/>
            <person name="Heijde M."/>
            <person name="Katinka M."/>
            <person name="Mock T."/>
            <person name="Valentin K."/>
            <person name="Verret F."/>
            <person name="Berges J.A."/>
            <person name="Brownlee C."/>
            <person name="Cadoret J.P."/>
            <person name="Chiovitti A."/>
            <person name="Choi C.J."/>
            <person name="Coesel S."/>
            <person name="De Martino A."/>
            <person name="Detter J.C."/>
            <person name="Durkin C."/>
            <person name="Falciatore A."/>
            <person name="Fournet J."/>
            <person name="Haruta M."/>
            <person name="Huysman M.J."/>
            <person name="Jenkins B.D."/>
            <person name="Jiroutova K."/>
            <person name="Jorgensen R.E."/>
            <person name="Joubert Y."/>
            <person name="Kaplan A."/>
            <person name="Kroger N."/>
            <person name="Kroth P.G."/>
            <person name="La Roche J."/>
            <person name="Lindquist E."/>
            <person name="Lommer M."/>
            <person name="Martin-Jezequel V."/>
            <person name="Lopez P.J."/>
            <person name="Lucas S."/>
            <person name="Mangogna M."/>
            <person name="McGinnis K."/>
            <person name="Medlin L.K."/>
            <person name="Montsant A."/>
            <person name="Oudot-Le Secq M.P."/>
            <person name="Napoli C."/>
            <person name="Obornik M."/>
            <person name="Parker M.S."/>
            <person name="Petit J.L."/>
            <person name="Porcel B.M."/>
            <person name="Poulsen N."/>
            <person name="Robison M."/>
            <person name="Rychlewski L."/>
            <person name="Rynearson T.A."/>
            <person name="Schmutz J."/>
            <person name="Shapiro H."/>
            <person name="Siaut M."/>
            <person name="Stanley M."/>
            <person name="Sussman M.R."/>
            <person name="Taylor A.R."/>
            <person name="Vardi A."/>
            <person name="von Dassow P."/>
            <person name="Vyverman W."/>
            <person name="Willis A."/>
            <person name="Wyrwicz L.S."/>
            <person name="Rokhsar D.S."/>
            <person name="Weissenbach J."/>
            <person name="Armbrust E.V."/>
            <person name="Green B.R."/>
            <person name="Van de Peer Y."/>
            <person name="Grigoriev I.V."/>
        </authorList>
    </citation>
    <scope>NUCLEOTIDE SEQUENCE [LARGE SCALE GENOMIC DNA]</scope>
    <source>
        <strain evidence="8 9">CCMP1335</strain>
    </source>
</reference>
<evidence type="ECO:0000256" key="4">
    <source>
        <dbReference type="ARBA" id="ARBA00022825"/>
    </source>
</evidence>
<dbReference type="PaxDb" id="35128-Thaps6949"/>
<keyword evidence="3" id="KW-0378">Hydrolase</keyword>
<evidence type="ECO:0000256" key="3">
    <source>
        <dbReference type="ARBA" id="ARBA00022801"/>
    </source>
</evidence>
<evidence type="ECO:0000259" key="7">
    <source>
        <dbReference type="SMART" id="SM00245"/>
    </source>
</evidence>
<dbReference type="InterPro" id="IPR029045">
    <property type="entry name" value="ClpP/crotonase-like_dom_sf"/>
</dbReference>
<dbReference type="Gene3D" id="2.30.42.10">
    <property type="match status" value="1"/>
</dbReference>
<dbReference type="Proteomes" id="UP000001449">
    <property type="component" value="Chromosome 7"/>
</dbReference>
<dbReference type="GeneID" id="7444107"/>
<dbReference type="InterPro" id="IPR036034">
    <property type="entry name" value="PDZ_sf"/>
</dbReference>
<proteinExistence type="inferred from homology"/>
<dbReference type="InterPro" id="IPR041489">
    <property type="entry name" value="PDZ_6"/>
</dbReference>
<organism evidence="8 9">
    <name type="scientific">Thalassiosira pseudonana</name>
    <name type="common">Marine diatom</name>
    <name type="synonym">Cyclotella nana</name>
    <dbReference type="NCBI Taxonomy" id="35128"/>
    <lineage>
        <taxon>Eukaryota</taxon>
        <taxon>Sar</taxon>
        <taxon>Stramenopiles</taxon>
        <taxon>Ochrophyta</taxon>
        <taxon>Bacillariophyta</taxon>
        <taxon>Coscinodiscophyceae</taxon>
        <taxon>Thalassiosirophycidae</taxon>
        <taxon>Thalassiosirales</taxon>
        <taxon>Thalassiosiraceae</taxon>
        <taxon>Thalassiosira</taxon>
    </lineage>
</organism>
<dbReference type="InterPro" id="IPR001478">
    <property type="entry name" value="PDZ"/>
</dbReference>
<evidence type="ECO:0008006" key="10">
    <source>
        <dbReference type="Google" id="ProtNLM"/>
    </source>
</evidence>
<dbReference type="CDD" id="cd07560">
    <property type="entry name" value="Peptidase_S41_CPP"/>
    <property type="match status" value="1"/>
</dbReference>
<evidence type="ECO:0000256" key="2">
    <source>
        <dbReference type="ARBA" id="ARBA00022670"/>
    </source>
</evidence>
<dbReference type="Gene3D" id="3.90.226.10">
    <property type="entry name" value="2-enoyl-CoA Hydratase, Chain A, domain 1"/>
    <property type="match status" value="1"/>
</dbReference>
<keyword evidence="2" id="KW-0645">Protease</keyword>
<dbReference type="GO" id="GO:0006508">
    <property type="term" value="P:proteolysis"/>
    <property type="evidence" value="ECO:0007669"/>
    <property type="project" value="UniProtKB-KW"/>
</dbReference>
<accession>B5YMX9</accession>
<feature type="region of interest" description="Disordered" evidence="5">
    <location>
        <begin position="180"/>
        <end position="203"/>
    </location>
</feature>
<evidence type="ECO:0000313" key="9">
    <source>
        <dbReference type="Proteomes" id="UP000001449"/>
    </source>
</evidence>
<evidence type="ECO:0000313" key="8">
    <source>
        <dbReference type="EMBL" id="ACI64536.1"/>
    </source>
</evidence>
<evidence type="ECO:0000256" key="5">
    <source>
        <dbReference type="SAM" id="MobiDB-lite"/>
    </source>
</evidence>
<dbReference type="PANTHER" id="PTHR32060:SF22">
    <property type="entry name" value="CARBOXYL-TERMINAL-PROCESSING PEPTIDASE 3, CHLOROPLASTIC"/>
    <property type="match status" value="1"/>
</dbReference>
<evidence type="ECO:0000256" key="1">
    <source>
        <dbReference type="ARBA" id="ARBA00009179"/>
    </source>
</evidence>
<feature type="domain" description="Tail specific protease" evidence="7">
    <location>
        <begin position="491"/>
        <end position="718"/>
    </location>
</feature>
<comment type="similarity">
    <text evidence="1">Belongs to the peptidase S41A family.</text>
</comment>
<keyword evidence="9" id="KW-1185">Reference proteome</keyword>
<dbReference type="HOGENOM" id="CLU_017295_2_0_1"/>
<gene>
    <name evidence="8" type="ORF">THAPS_6949</name>
</gene>
<dbReference type="KEGG" id="tps:THAPS_6949"/>
<protein>
    <recommendedName>
        <fullName evidence="10">PDZ domain-containing protein</fullName>
    </recommendedName>
</protein>
<dbReference type="eggNOG" id="ENOG502RW0A">
    <property type="taxonomic scope" value="Eukaryota"/>
</dbReference>
<dbReference type="InParanoid" id="B5YMX9"/>
<dbReference type="AlphaFoldDB" id="B5YMX9"/>
<sequence>MLQFVRDKQLTLQFGCLTVNGGTWEQLTASRHAEQPVAQTVLGTTPRCLHIDPPAILKQNDNVAIGSLLFPLPLQHKLFSATSHRQLSIRQKKMMILAGILVASSSYHRAFAFQPPISPRTHTNHVASTSASLAFETAAKTILPSTLYDNLSVVKSRRMSATSLYFFGMNNNEDKSYENIKSKQQAKGKKDATTNEKDTDDDDQSFLSKYVKPSLSILKIALPSAVAGAAVTLSVLFLPLLSDYYDAFNGVSSKDFYGVPSSTGSQSSSSSSTGKAVNSVNNINQPVILFETILNDLNDAYVDDVDIQKLFETGVKAMTSSLDPYTEFESRQEAQDLEESVSGKYGGVGLVIRGSTIVADASDDEDIVLEQSDNTPSSVNEKIETPTAPVAVKDSKSGNKVTDDDDDDKIELAERKRRRQKSMEDGIRVVSAFEGYAYDAGLRVGDKLLAIDDFEIKPTTAVDEVRNHLRGEPGTPVSITFLRDGVGGEKSEPQTISMQRTVVRIPDVKYFGYIGDPKDGIGYVDLSGFANDAGREVRYAIRVLQHGSEMLARSVEGAPVDDGGKVNVDDIDTTKLKGLILDLRSNPGGKPSECGYSSYHGLLTSAVDVSTLFVPSGSDIVSAKGRGFPETLYRSKTEPVLNPSTRLAVLVNEQTASAAEIVTGAIQDLDVGVVVGKGRTFGKGLVQNVQDLPYQTALKYTVAKYYTPSGRCIQSTVYEDGGRSDNAEASSSEIKYKSTKVADKDRTTFLTAHGREVRDGGGVEVDFKVEPRKASPLEIILLNSGMYSNYAAEWSKHHELTDNFKVDDATYKDFQRYVEKRQKDGDIKLEVLYESQLKELQKKLKASKFASASRELEKLRADIIAETKKDFTTYRNEVVEDLEQNILARYLPESMLIERGLKSDVQVEETAKMLKNGKQFDTLLSRDGSSREKTGTQRASDGYETAKTQFEPNLRSRW</sequence>
<feature type="domain" description="PDZ" evidence="6">
    <location>
        <begin position="346"/>
        <end position="485"/>
    </location>
</feature>
<evidence type="ECO:0000259" key="6">
    <source>
        <dbReference type="SMART" id="SM00228"/>
    </source>
</evidence>
<dbReference type="Pfam" id="PF03572">
    <property type="entry name" value="Peptidase_S41"/>
    <property type="match status" value="1"/>
</dbReference>
<reference evidence="8 9" key="1">
    <citation type="journal article" date="2004" name="Science">
        <title>The genome of the diatom Thalassiosira pseudonana: ecology, evolution, and metabolism.</title>
        <authorList>
            <person name="Armbrust E.V."/>
            <person name="Berges J.A."/>
            <person name="Bowler C."/>
            <person name="Green B.R."/>
            <person name="Martinez D."/>
            <person name="Putnam N.H."/>
            <person name="Zhou S."/>
            <person name="Allen A.E."/>
            <person name="Apt K.E."/>
            <person name="Bechner M."/>
            <person name="Brzezinski M.A."/>
            <person name="Chaal B.K."/>
            <person name="Chiovitti A."/>
            <person name="Davis A.K."/>
            <person name="Demarest M.S."/>
            <person name="Detter J.C."/>
            <person name="Glavina T."/>
            <person name="Goodstein D."/>
            <person name="Hadi M.Z."/>
            <person name="Hellsten U."/>
            <person name="Hildebrand M."/>
            <person name="Jenkins B.D."/>
            <person name="Jurka J."/>
            <person name="Kapitonov V.V."/>
            <person name="Kroger N."/>
            <person name="Lau W.W."/>
            <person name="Lane T.W."/>
            <person name="Larimer F.W."/>
            <person name="Lippmeier J.C."/>
            <person name="Lucas S."/>
            <person name="Medina M."/>
            <person name="Montsant A."/>
            <person name="Obornik M."/>
            <person name="Parker M.S."/>
            <person name="Palenik B."/>
            <person name="Pazour G.J."/>
            <person name="Richardson P.M."/>
            <person name="Rynearson T.A."/>
            <person name="Saito M.A."/>
            <person name="Schwartz D.C."/>
            <person name="Thamatrakoln K."/>
            <person name="Valentin K."/>
            <person name="Vardi A."/>
            <person name="Wilkerson F.P."/>
            <person name="Rokhsar D.S."/>
        </authorList>
    </citation>
    <scope>NUCLEOTIDE SEQUENCE [LARGE SCALE GENOMIC DNA]</scope>
    <source>
        <strain evidence="8 9">CCMP1335</strain>
    </source>
</reference>
<dbReference type="PANTHER" id="PTHR32060">
    <property type="entry name" value="TAIL-SPECIFIC PROTEASE"/>
    <property type="match status" value="1"/>
</dbReference>
<dbReference type="SMART" id="SM00228">
    <property type="entry name" value="PDZ"/>
    <property type="match status" value="1"/>
</dbReference>
<dbReference type="GO" id="GO:0004175">
    <property type="term" value="F:endopeptidase activity"/>
    <property type="evidence" value="ECO:0000318"/>
    <property type="project" value="GO_Central"/>
</dbReference>
<dbReference type="SUPFAM" id="SSF50156">
    <property type="entry name" value="PDZ domain-like"/>
    <property type="match status" value="1"/>
</dbReference>
<dbReference type="EMBL" id="CP001160">
    <property type="protein sequence ID" value="ACI64536.1"/>
    <property type="molecule type" value="Genomic_DNA"/>
</dbReference>
<dbReference type="FunFam" id="2.30.42.10:FF:000369">
    <property type="entry name" value="WD domain, G-beta repeat, putative"/>
    <property type="match status" value="1"/>
</dbReference>
<dbReference type="InterPro" id="IPR005151">
    <property type="entry name" value="Tail-specific_protease"/>
</dbReference>
<name>B5YMX9_THAPS</name>
<feature type="compositionally biased region" description="Basic and acidic residues" evidence="5">
    <location>
        <begin position="188"/>
        <end position="197"/>
    </location>
</feature>
<dbReference type="GO" id="GO:0008236">
    <property type="term" value="F:serine-type peptidase activity"/>
    <property type="evidence" value="ECO:0007669"/>
    <property type="project" value="UniProtKB-KW"/>
</dbReference>
<dbReference type="SUPFAM" id="SSF52096">
    <property type="entry name" value="ClpP/crotonase"/>
    <property type="match status" value="1"/>
</dbReference>
<keyword evidence="4" id="KW-0720">Serine protease</keyword>
<dbReference type="InterPro" id="IPR004447">
    <property type="entry name" value="Peptidase_S41A"/>
</dbReference>
<dbReference type="Pfam" id="PF17820">
    <property type="entry name" value="PDZ_6"/>
    <property type="match status" value="1"/>
</dbReference>
<dbReference type="OMA" id="SKHHELT"/>
<dbReference type="RefSeq" id="XP_002295819.1">
    <property type="nucleotide sequence ID" value="XM_002295783.1"/>
</dbReference>
<feature type="region of interest" description="Disordered" evidence="5">
    <location>
        <begin position="923"/>
        <end position="958"/>
    </location>
</feature>
<feature type="region of interest" description="Disordered" evidence="5">
    <location>
        <begin position="371"/>
        <end position="408"/>
    </location>
</feature>